<feature type="transmembrane region" description="Helical" evidence="9">
    <location>
        <begin position="233"/>
        <end position="252"/>
    </location>
</feature>
<evidence type="ECO:0000256" key="2">
    <source>
        <dbReference type="ARBA" id="ARBA00009045"/>
    </source>
</evidence>
<accession>A0A8H4GNK8</accession>
<feature type="transmembrane region" description="Helical" evidence="9">
    <location>
        <begin position="311"/>
        <end position="332"/>
    </location>
</feature>
<keyword evidence="4" id="KW-0378">Hydrolase</keyword>
<evidence type="ECO:0000256" key="4">
    <source>
        <dbReference type="ARBA" id="ARBA00022801"/>
    </source>
</evidence>
<dbReference type="OrthoDB" id="4363600at2759"/>
<keyword evidence="12" id="KW-1185">Reference proteome</keyword>
<dbReference type="GO" id="GO:0016020">
    <property type="term" value="C:membrane"/>
    <property type="evidence" value="ECO:0007669"/>
    <property type="project" value="UniProtKB-SubCell"/>
</dbReference>
<dbReference type="PANTHER" id="PTHR43731:SF14">
    <property type="entry name" value="PRESENILIN-ASSOCIATED RHOMBOID-LIKE PROTEIN, MITOCHONDRIAL"/>
    <property type="match status" value="1"/>
</dbReference>
<comment type="caution">
    <text evidence="11">The sequence shown here is derived from an EMBL/GenBank/DDBJ whole genome shotgun (WGS) entry which is preliminary data.</text>
</comment>
<dbReference type="GO" id="GO:0006465">
    <property type="term" value="P:signal peptide processing"/>
    <property type="evidence" value="ECO:0007669"/>
    <property type="project" value="TreeGrafter"/>
</dbReference>
<comment type="similarity">
    <text evidence="2">Belongs to the peptidase S54 family.</text>
</comment>
<feature type="transmembrane region" description="Helical" evidence="9">
    <location>
        <begin position="406"/>
        <end position="423"/>
    </location>
</feature>
<evidence type="ECO:0000256" key="9">
    <source>
        <dbReference type="SAM" id="Phobius"/>
    </source>
</evidence>
<dbReference type="Gene3D" id="1.20.1540.10">
    <property type="entry name" value="Rhomboid-like"/>
    <property type="match status" value="1"/>
</dbReference>
<feature type="transmembrane region" description="Helical" evidence="9">
    <location>
        <begin position="378"/>
        <end position="400"/>
    </location>
</feature>
<organism evidence="11 12">
    <name type="scientific">Aspergillus fumigatiaffinis</name>
    <dbReference type="NCBI Taxonomy" id="340414"/>
    <lineage>
        <taxon>Eukaryota</taxon>
        <taxon>Fungi</taxon>
        <taxon>Dikarya</taxon>
        <taxon>Ascomycota</taxon>
        <taxon>Pezizomycotina</taxon>
        <taxon>Eurotiomycetes</taxon>
        <taxon>Eurotiomycetidae</taxon>
        <taxon>Eurotiales</taxon>
        <taxon>Aspergillaceae</taxon>
        <taxon>Aspergillus</taxon>
        <taxon>Aspergillus subgen. Fumigati</taxon>
    </lineage>
</organism>
<comment type="subcellular location">
    <subcellularLocation>
        <location evidence="1">Membrane</location>
        <topology evidence="1">Multi-pass membrane protein</topology>
    </subcellularLocation>
</comment>
<gene>
    <name evidence="11" type="ORF">CNMCM6805_008134</name>
</gene>
<sequence length="991" mass="113848">MGDRVLAVLHGRRVAGTLDLDLPKDITRSVPPASRDAALEWLRENYPLDEDAAILARIEREELEEQQKLIKRAEELGLYKPQSGTFGAERGDSNDPYGKSVLKEIRERNEARLLAEQERKRKEWLENENKEREQLLRQVKQNTALQKFDDTSALEVRERADPAERPLLAWIQKHHLQATDWNVEAAEKLSTARRILPSLALTLLVLGLSYAFAASYEAPARADRMWPDMPPAAATAFAIMGANLTIFLLWKFPPAWRMLNRYFISVPFKPHPLSIVGNVFSHQQFRHMALNMLMLWFIGTKLHDDIGRGNFLGLYMAAGAFGSMVSLTGHVLMGQLMITSLGASGAISGIVAAWCLLHSQERFTIFFLPREWQEVISAKGWVLLTGFVAFEIFNLVSPFRVMKLDHFAHLGGYLIGAVWALAWKGEQKKRRQNRTCTLGSLTSSPSGLTFTLLNASDSKRRRPASLTMPLMPSKVKRFKKIGRARSLRRFKMRRRDRDIHLVNGTSATRKALAEVMALQVKDETYDESQSSFSFAPWVPSSATEDTDVVEPEALTSSVKHPWGIIDYHLYLNSLEAGKDMHIRRENLYLFDGTDCEPIRYCDLFVSEIYRMEEDSQRARLLFAILPIAEKGAVFGERNYVLGYDWKYRSLFARHFNWMPHDIRDIWSVWSEGTTVYTISISRLFSLLHSTFQKRTGRAGEGILSSNPLCTSLQVSDDPGMEMVIVTMFAQFAADFIDVIFIQEEHQKQKFRHQLAYYEDQCRQVMQRASYRAWFALRAGSARAKYRTEKNDDNDSFRQLLQDLYDLEEEERREQEQSHGFLMQGGEWRAADFETWRWHREENRKKRREEAVRRLEGLFAIPDDLSEIKSPGQEFENIMIKAGEHPTIDENYPPDAPRTPSPPFRHRSVLHTDTMLEPRFSGHYTPASSSSPGRFGSLLTDLGVRVRKRPVDEFTIAPSLGYENDSWKLEVQTQPEIEDQPPRCLLPSPLFD</sequence>
<dbReference type="EMBL" id="JAAAPX010000060">
    <property type="protein sequence ID" value="KAF4235431.1"/>
    <property type="molecule type" value="Genomic_DNA"/>
</dbReference>
<reference evidence="11" key="2">
    <citation type="submission" date="2020-04" db="EMBL/GenBank/DDBJ databases">
        <authorList>
            <person name="Santos R.A.C."/>
            <person name="Steenwyk J.L."/>
            <person name="Rivero-Menendez O."/>
            <person name="Mead M.E."/>
            <person name="Silva L.P."/>
            <person name="Bastos R.W."/>
            <person name="Alastruey-Izquierdo A."/>
            <person name="Goldman G.H."/>
            <person name="Rokas A."/>
        </authorList>
    </citation>
    <scope>NUCLEOTIDE SEQUENCE</scope>
    <source>
        <strain evidence="11">CNM-CM6805</strain>
    </source>
</reference>
<dbReference type="PANTHER" id="PTHR43731">
    <property type="entry name" value="RHOMBOID PROTEASE"/>
    <property type="match status" value="1"/>
</dbReference>
<feature type="transmembrane region" description="Helical" evidence="9">
    <location>
        <begin position="195"/>
        <end position="213"/>
    </location>
</feature>
<evidence type="ECO:0000256" key="5">
    <source>
        <dbReference type="ARBA" id="ARBA00022989"/>
    </source>
</evidence>
<keyword evidence="6 9" id="KW-0472">Membrane</keyword>
<dbReference type="GO" id="GO:0004252">
    <property type="term" value="F:serine-type endopeptidase activity"/>
    <property type="evidence" value="ECO:0007669"/>
    <property type="project" value="InterPro"/>
</dbReference>
<dbReference type="Proteomes" id="UP000653565">
    <property type="component" value="Unassembled WGS sequence"/>
</dbReference>
<dbReference type="InterPro" id="IPR050925">
    <property type="entry name" value="Rhomboid_protease_S54"/>
</dbReference>
<dbReference type="SUPFAM" id="SSF144091">
    <property type="entry name" value="Rhomboid-like"/>
    <property type="match status" value="1"/>
</dbReference>
<protein>
    <recommendedName>
        <fullName evidence="10">Peptidase S54 rhomboid domain-containing protein</fullName>
    </recommendedName>
</protein>
<name>A0A8H4GNK8_9EURO</name>
<dbReference type="FunFam" id="1.20.1540.10:FF:000012">
    <property type="entry name" value="Rhomboid family protein"/>
    <property type="match status" value="1"/>
</dbReference>
<feature type="transmembrane region" description="Helical" evidence="9">
    <location>
        <begin position="338"/>
        <end position="357"/>
    </location>
</feature>
<dbReference type="InterPro" id="IPR035952">
    <property type="entry name" value="Rhomboid-like_sf"/>
</dbReference>
<feature type="domain" description="Peptidase S54 rhomboid" evidence="10">
    <location>
        <begin position="275"/>
        <end position="421"/>
    </location>
</feature>
<evidence type="ECO:0000256" key="8">
    <source>
        <dbReference type="SAM" id="MobiDB-lite"/>
    </source>
</evidence>
<feature type="coiled-coil region" evidence="7">
    <location>
        <begin position="108"/>
        <end position="145"/>
    </location>
</feature>
<reference evidence="11" key="1">
    <citation type="journal article" date="2020" name="bioRxiv">
        <title>Genomic and phenotypic heterogeneity of clinical isolates of the human pathogens Aspergillus fumigatus, Aspergillus lentulus and Aspergillus fumigatiaffinis.</title>
        <authorList>
            <person name="dos Santos R.A.C."/>
            <person name="Steenwyk J.L."/>
            <person name="Rivero-Menendez O."/>
            <person name="Mead M.E."/>
            <person name="Silva L.P."/>
            <person name="Bastos R.W."/>
            <person name="Alastruey-Izquierdo A."/>
            <person name="Goldman G.H."/>
            <person name="Rokas A."/>
        </authorList>
    </citation>
    <scope>NUCLEOTIDE SEQUENCE</scope>
    <source>
        <strain evidence="11">CNM-CM6805</strain>
    </source>
</reference>
<dbReference type="Pfam" id="PF01694">
    <property type="entry name" value="Rhomboid"/>
    <property type="match status" value="1"/>
</dbReference>
<evidence type="ECO:0000259" key="10">
    <source>
        <dbReference type="Pfam" id="PF01694"/>
    </source>
</evidence>
<keyword evidence="5 9" id="KW-1133">Transmembrane helix</keyword>
<keyword evidence="7" id="KW-0175">Coiled coil</keyword>
<evidence type="ECO:0000256" key="7">
    <source>
        <dbReference type="SAM" id="Coils"/>
    </source>
</evidence>
<evidence type="ECO:0000256" key="3">
    <source>
        <dbReference type="ARBA" id="ARBA00022692"/>
    </source>
</evidence>
<evidence type="ECO:0000256" key="6">
    <source>
        <dbReference type="ARBA" id="ARBA00023136"/>
    </source>
</evidence>
<feature type="region of interest" description="Disordered" evidence="8">
    <location>
        <begin position="972"/>
        <end position="991"/>
    </location>
</feature>
<evidence type="ECO:0000256" key="1">
    <source>
        <dbReference type="ARBA" id="ARBA00004141"/>
    </source>
</evidence>
<dbReference type="CDD" id="cd22249">
    <property type="entry name" value="UDM1_RNF168_RNF169-like"/>
    <property type="match status" value="1"/>
</dbReference>
<evidence type="ECO:0000313" key="11">
    <source>
        <dbReference type="EMBL" id="KAF4235431.1"/>
    </source>
</evidence>
<keyword evidence="3 9" id="KW-0812">Transmembrane</keyword>
<evidence type="ECO:0000313" key="12">
    <source>
        <dbReference type="Proteomes" id="UP000653565"/>
    </source>
</evidence>
<dbReference type="AlphaFoldDB" id="A0A8H4GNK8"/>
<dbReference type="InterPro" id="IPR022764">
    <property type="entry name" value="Peptidase_S54_rhomboid_dom"/>
</dbReference>
<proteinExistence type="inferred from homology"/>